<dbReference type="Proteomes" id="UP000222564">
    <property type="component" value="Unassembled WGS sequence"/>
</dbReference>
<feature type="transmembrane region" description="Helical" evidence="1">
    <location>
        <begin position="34"/>
        <end position="57"/>
    </location>
</feature>
<keyword evidence="1" id="KW-0472">Membrane</keyword>
<keyword evidence="1" id="KW-0812">Transmembrane</keyword>
<keyword evidence="3" id="KW-1185">Reference proteome</keyword>
<dbReference type="AlphaFoldDB" id="A0A2C6MEE0"/>
<evidence type="ECO:0000313" key="2">
    <source>
        <dbReference type="EMBL" id="PHJ37723.1"/>
    </source>
</evidence>
<evidence type="ECO:0000256" key="1">
    <source>
        <dbReference type="SAM" id="Phobius"/>
    </source>
</evidence>
<proteinExistence type="predicted"/>
<protein>
    <submittedName>
        <fullName evidence="2">Uncharacterized protein</fullName>
    </submittedName>
</protein>
<evidence type="ECO:0000313" key="3">
    <source>
        <dbReference type="Proteomes" id="UP000222564"/>
    </source>
</evidence>
<sequence length="101" mass="11548">MLASWVWVLVTMFFLLGIKLYRPPKSTLPSLLMAWSSSLFIVSLVLFLDGLFLGSTVLSWEPMVLSLGVLVFCLPLYCRYRQLKTSQEKRVIKVPRPGLLK</sequence>
<comment type="caution">
    <text evidence="2">The sequence shown here is derived from an EMBL/GenBank/DDBJ whole genome shotgun (WGS) entry which is preliminary data.</text>
</comment>
<keyword evidence="1" id="KW-1133">Transmembrane helix</keyword>
<organism evidence="2 3">
    <name type="scientific">Desulforamulus profundi</name>
    <dbReference type="NCBI Taxonomy" id="1383067"/>
    <lineage>
        <taxon>Bacteria</taxon>
        <taxon>Bacillati</taxon>
        <taxon>Bacillota</taxon>
        <taxon>Clostridia</taxon>
        <taxon>Eubacteriales</taxon>
        <taxon>Peptococcaceae</taxon>
        <taxon>Desulforamulus</taxon>
    </lineage>
</organism>
<dbReference type="OrthoDB" id="1787359at2"/>
<reference evidence="2 3" key="1">
    <citation type="submission" date="2013-09" db="EMBL/GenBank/DDBJ databases">
        <title>Biodegradation of hydrocarbons in the deep terrestrial subsurface : characterization of a microbial consortium composed of two Desulfotomaculum species originating from a deep geological formation.</title>
        <authorList>
            <person name="Aullo T."/>
            <person name="Berlendis S."/>
            <person name="Lascourreges J.-F."/>
            <person name="Dessort D."/>
            <person name="Saint-Laurent S."/>
            <person name="Schraauwers B."/>
            <person name="Mas J."/>
            <person name="Magot M."/>
            <person name="Ranchou-Peyruse A."/>
        </authorList>
    </citation>
    <scope>NUCLEOTIDE SEQUENCE [LARGE SCALE GENOMIC DNA]</scope>
    <source>
        <strain evidence="2 3">Bs107</strain>
    </source>
</reference>
<gene>
    <name evidence="2" type="ORF">P378_14260</name>
</gene>
<accession>A0A2C6MEE0</accession>
<dbReference type="EMBL" id="AWQQ01000086">
    <property type="protein sequence ID" value="PHJ37723.1"/>
    <property type="molecule type" value="Genomic_DNA"/>
</dbReference>
<name>A0A2C6MEE0_9FIRM</name>
<feature type="transmembrane region" description="Helical" evidence="1">
    <location>
        <begin position="63"/>
        <end position="80"/>
    </location>
</feature>
<feature type="transmembrane region" description="Helical" evidence="1">
    <location>
        <begin position="6"/>
        <end position="22"/>
    </location>
</feature>